<name>A0AAE0V9N3_9TELE</name>
<proteinExistence type="predicted"/>
<reference evidence="1" key="1">
    <citation type="submission" date="2023-06" db="EMBL/GenBank/DDBJ databases">
        <title>Male Hemibagrus guttatus genome.</title>
        <authorList>
            <person name="Bian C."/>
        </authorList>
    </citation>
    <scope>NUCLEOTIDE SEQUENCE</scope>
    <source>
        <strain evidence="1">Male_cb2023</strain>
        <tissue evidence="1">Muscle</tissue>
    </source>
</reference>
<evidence type="ECO:0000313" key="2">
    <source>
        <dbReference type="Proteomes" id="UP001274896"/>
    </source>
</evidence>
<dbReference type="Proteomes" id="UP001274896">
    <property type="component" value="Unassembled WGS sequence"/>
</dbReference>
<evidence type="ECO:0000313" key="1">
    <source>
        <dbReference type="EMBL" id="KAK3545195.1"/>
    </source>
</evidence>
<protein>
    <recommendedName>
        <fullName evidence="3">Reverse transcriptase</fullName>
    </recommendedName>
</protein>
<keyword evidence="2" id="KW-1185">Reference proteome</keyword>
<dbReference type="PANTHER" id="PTHR19446">
    <property type="entry name" value="REVERSE TRANSCRIPTASES"/>
    <property type="match status" value="1"/>
</dbReference>
<organism evidence="1 2">
    <name type="scientific">Hemibagrus guttatus</name>
    <dbReference type="NCBI Taxonomy" id="175788"/>
    <lineage>
        <taxon>Eukaryota</taxon>
        <taxon>Metazoa</taxon>
        <taxon>Chordata</taxon>
        <taxon>Craniata</taxon>
        <taxon>Vertebrata</taxon>
        <taxon>Euteleostomi</taxon>
        <taxon>Actinopterygii</taxon>
        <taxon>Neopterygii</taxon>
        <taxon>Teleostei</taxon>
        <taxon>Ostariophysi</taxon>
        <taxon>Siluriformes</taxon>
        <taxon>Bagridae</taxon>
        <taxon>Hemibagrus</taxon>
    </lineage>
</organism>
<dbReference type="EMBL" id="JAUCMX010000005">
    <property type="protein sequence ID" value="KAK3545195.1"/>
    <property type="molecule type" value="Genomic_DNA"/>
</dbReference>
<accession>A0AAE0V9N3</accession>
<evidence type="ECO:0008006" key="3">
    <source>
        <dbReference type="Google" id="ProtNLM"/>
    </source>
</evidence>
<comment type="caution">
    <text evidence="1">The sequence shown here is derived from an EMBL/GenBank/DDBJ whole genome shotgun (WGS) entry which is preliminary data.</text>
</comment>
<sequence>MVVRCIELEVGQRGRGFWQLNTTVLQDPSFCKVFCHLYARWRHLRGLYTTQIEWWEDLKRWVAILCRWWGQEMARRRREGAKTWSRRLCETWKDGDYGQFRDASEALRAHYEAEAHSHFVQTGREALEQDERPTLYFFSSVQSRQHKSYIEGLKSGPDVVTSPGDMLEVARSFYNDLFGVRRTEDDCAAAFLDAVAGRVPEESVPDLEREISLEEVERAMLSLETGVAPGGDGLPAEWYRTFWPVVGPDLLAVYREAVRCRALPLSALVGHITLLHKKGERTELANWRPITLLMVDYKILAKLMVLRLREVMARVVHPDQTCGVPGWMWHS</sequence>
<dbReference type="AlphaFoldDB" id="A0AAE0V9N3"/>
<gene>
    <name evidence="1" type="ORF">QTP70_001832</name>
</gene>